<proteinExistence type="predicted"/>
<reference evidence="1 2" key="2">
    <citation type="submission" date="2021-10" db="EMBL/GenBank/DDBJ databases">
        <authorList>
            <person name="Piombo E."/>
        </authorList>
    </citation>
    <scope>NUCLEOTIDE SEQUENCE [LARGE SCALE GENOMIC DNA]</scope>
</reference>
<evidence type="ECO:0000313" key="1">
    <source>
        <dbReference type="EMBL" id="CAH0047555.1"/>
    </source>
</evidence>
<dbReference type="EMBL" id="CABFOC020000031">
    <property type="protein sequence ID" value="CAH0047555.1"/>
    <property type="molecule type" value="Genomic_DNA"/>
</dbReference>
<dbReference type="AlphaFoldDB" id="A0A9N9Z1Y3"/>
<accession>A0A9N9Z1Y3</accession>
<dbReference type="Proteomes" id="UP000775872">
    <property type="component" value="Unassembled WGS sequence"/>
</dbReference>
<dbReference type="SUPFAM" id="SSF55961">
    <property type="entry name" value="Bet v1-like"/>
    <property type="match status" value="1"/>
</dbReference>
<dbReference type="OrthoDB" id="509124at2759"/>
<gene>
    <name evidence="1" type="ORF">CSOL1703_00013566</name>
</gene>
<protein>
    <submittedName>
        <fullName evidence="1">Uncharacterized protein</fullName>
    </submittedName>
</protein>
<comment type="caution">
    <text evidence="1">The sequence shown here is derived from an EMBL/GenBank/DDBJ whole genome shotgun (WGS) entry which is preliminary data.</text>
</comment>
<dbReference type="PANTHER" id="PTHR36166">
    <property type="entry name" value="CHROMOSOME 9, WHOLE GENOME SHOTGUN SEQUENCE"/>
    <property type="match status" value="1"/>
</dbReference>
<organism evidence="1 2">
    <name type="scientific">Clonostachys solani</name>
    <dbReference type="NCBI Taxonomy" id="160281"/>
    <lineage>
        <taxon>Eukaryota</taxon>
        <taxon>Fungi</taxon>
        <taxon>Dikarya</taxon>
        <taxon>Ascomycota</taxon>
        <taxon>Pezizomycotina</taxon>
        <taxon>Sordariomycetes</taxon>
        <taxon>Hypocreomycetidae</taxon>
        <taxon>Hypocreales</taxon>
        <taxon>Bionectriaceae</taxon>
        <taxon>Clonostachys</taxon>
    </lineage>
</organism>
<name>A0A9N9Z1Y3_9HYPO</name>
<reference evidence="2" key="1">
    <citation type="submission" date="2019-06" db="EMBL/GenBank/DDBJ databases">
        <authorList>
            <person name="Broberg M."/>
        </authorList>
    </citation>
    <scope>NUCLEOTIDE SEQUENCE [LARGE SCALE GENOMIC DNA]</scope>
</reference>
<keyword evidence="2" id="KW-1185">Reference proteome</keyword>
<dbReference type="PANTHER" id="PTHR36166:SF1">
    <property type="entry name" value="SRPBCC DOMAIN-CONTAINING PROTEIN"/>
    <property type="match status" value="1"/>
</dbReference>
<dbReference type="CDD" id="cd07822">
    <property type="entry name" value="SRPBCC_4"/>
    <property type="match status" value="1"/>
</dbReference>
<sequence length="139" mass="15741">MGQTCSLYSQIEINASPEIVRSVLLDFERHKNWHATYVFKCLDPKIKPIDLKPGDKLDMEIRGYTLMGCPYPFRFQPTLRETPGGTTFIQSEEFTGLFAFLVGQIWAFGRQSLGHFRVLSQDLKTAAEQQANGFGAGIY</sequence>
<evidence type="ECO:0000313" key="2">
    <source>
        <dbReference type="Proteomes" id="UP000775872"/>
    </source>
</evidence>